<evidence type="ECO:0000259" key="2">
    <source>
        <dbReference type="PROSITE" id="PS50835"/>
    </source>
</evidence>
<dbReference type="OrthoDB" id="6250964at2759"/>
<evidence type="ECO:0000313" key="4">
    <source>
        <dbReference type="Proteomes" id="UP000560066"/>
    </source>
</evidence>
<dbReference type="EMBL" id="VYZS01211180">
    <property type="protein sequence ID" value="NXS12566.1"/>
    <property type="molecule type" value="Genomic_DNA"/>
</dbReference>
<feature type="domain" description="Ig-like" evidence="2">
    <location>
        <begin position="1"/>
        <end position="61"/>
    </location>
</feature>
<dbReference type="GO" id="GO:0005178">
    <property type="term" value="F:integrin binding"/>
    <property type="evidence" value="ECO:0007669"/>
    <property type="project" value="InterPro"/>
</dbReference>
<feature type="region of interest" description="Disordered" evidence="1">
    <location>
        <begin position="1"/>
        <end position="33"/>
    </location>
</feature>
<dbReference type="PANTHER" id="PTHR13771">
    <property type="entry name" value="INTERCELLULAR ADHESION MOLECULE"/>
    <property type="match status" value="1"/>
</dbReference>
<organism evidence="3 4">
    <name type="scientific">Neodrepanis coruscans</name>
    <name type="common">wattled asity</name>
    <dbReference type="NCBI Taxonomy" id="254563"/>
    <lineage>
        <taxon>Eukaryota</taxon>
        <taxon>Metazoa</taxon>
        <taxon>Chordata</taxon>
        <taxon>Craniata</taxon>
        <taxon>Vertebrata</taxon>
        <taxon>Euteleostomi</taxon>
        <taxon>Archelosauria</taxon>
        <taxon>Archosauria</taxon>
        <taxon>Dinosauria</taxon>
        <taxon>Saurischia</taxon>
        <taxon>Theropoda</taxon>
        <taxon>Coelurosauria</taxon>
        <taxon>Aves</taxon>
        <taxon>Neognathae</taxon>
        <taxon>Neoaves</taxon>
        <taxon>Telluraves</taxon>
        <taxon>Australaves</taxon>
        <taxon>Passeriformes</taxon>
        <taxon>Philepittidae</taxon>
        <taxon>Neodrepanis</taxon>
    </lineage>
</organism>
<feature type="non-terminal residue" evidence="3">
    <location>
        <position position="73"/>
    </location>
</feature>
<keyword evidence="4" id="KW-1185">Reference proteome</keyword>
<feature type="non-terminal residue" evidence="3">
    <location>
        <position position="1"/>
    </location>
</feature>
<dbReference type="InterPro" id="IPR036179">
    <property type="entry name" value="Ig-like_dom_sf"/>
</dbReference>
<dbReference type="PROSITE" id="PS50835">
    <property type="entry name" value="IG_LIKE"/>
    <property type="match status" value="1"/>
</dbReference>
<evidence type="ECO:0000313" key="3">
    <source>
        <dbReference type="EMBL" id="NXS12566.1"/>
    </source>
</evidence>
<dbReference type="InterPro" id="IPR047012">
    <property type="entry name" value="ICAM_VCAM"/>
</dbReference>
<name>A0A7L2RVP0_9PASS</name>
<dbReference type="GO" id="GO:0007155">
    <property type="term" value="P:cell adhesion"/>
    <property type="evidence" value="ECO:0007669"/>
    <property type="project" value="InterPro"/>
</dbReference>
<dbReference type="PANTHER" id="PTHR13771:SF9">
    <property type="entry name" value="INTERCELLULAR ADHESION MOLECULE 5"/>
    <property type="match status" value="1"/>
</dbReference>
<protein>
    <submittedName>
        <fullName evidence="3">ICAM5 protein</fullName>
    </submittedName>
</protein>
<reference evidence="3 4" key="1">
    <citation type="submission" date="2019-09" db="EMBL/GenBank/DDBJ databases">
        <title>Bird 10,000 Genomes (B10K) Project - Family phase.</title>
        <authorList>
            <person name="Zhang G."/>
        </authorList>
    </citation>
    <scope>NUCLEOTIDE SEQUENCE [LARGE SCALE GENOMIC DNA]</scope>
    <source>
        <strain evidence="3">B10K-DU-002-79</strain>
    </source>
</reference>
<dbReference type="Gene3D" id="2.60.40.10">
    <property type="entry name" value="Immunoglobulins"/>
    <property type="match status" value="1"/>
</dbReference>
<proteinExistence type="predicted"/>
<evidence type="ECO:0000256" key="1">
    <source>
        <dbReference type="SAM" id="MobiDB-lite"/>
    </source>
</evidence>
<dbReference type="InterPro" id="IPR013783">
    <property type="entry name" value="Ig-like_fold"/>
</dbReference>
<sequence length="73" mass="7497">LECRAEGDPLPSTRCARQGGTRHGATTRPRGGRVVSRADAGSYVCRATNRHGVATRKVVVSVECECGGGEGGG</sequence>
<accession>A0A7L2RVP0</accession>
<comment type="caution">
    <text evidence="3">The sequence shown here is derived from an EMBL/GenBank/DDBJ whole genome shotgun (WGS) entry which is preliminary data.</text>
</comment>
<dbReference type="InterPro" id="IPR007110">
    <property type="entry name" value="Ig-like_dom"/>
</dbReference>
<gene>
    <name evidence="3" type="primary">Icam5_1</name>
    <name evidence="3" type="ORF">NEOCOR_R09172</name>
</gene>
<dbReference type="SUPFAM" id="SSF48726">
    <property type="entry name" value="Immunoglobulin"/>
    <property type="match status" value="1"/>
</dbReference>
<dbReference type="AlphaFoldDB" id="A0A7L2RVP0"/>
<dbReference type="Proteomes" id="UP000560066">
    <property type="component" value="Unassembled WGS sequence"/>
</dbReference>